<keyword evidence="4" id="KW-1185">Reference proteome</keyword>
<dbReference type="PROSITE" id="PS51184">
    <property type="entry name" value="JMJC"/>
    <property type="match status" value="1"/>
</dbReference>
<protein>
    <recommendedName>
        <fullName evidence="2">JmjC domain-containing protein</fullName>
    </recommendedName>
</protein>
<dbReference type="SUPFAM" id="SSF51197">
    <property type="entry name" value="Clavaminate synthase-like"/>
    <property type="match status" value="1"/>
</dbReference>
<feature type="domain" description="JmjC" evidence="2">
    <location>
        <begin position="94"/>
        <end position="251"/>
    </location>
</feature>
<organism evidence="3 4">
    <name type="scientific">Hyphobacterium vulgare</name>
    <dbReference type="NCBI Taxonomy" id="1736751"/>
    <lineage>
        <taxon>Bacteria</taxon>
        <taxon>Pseudomonadati</taxon>
        <taxon>Pseudomonadota</taxon>
        <taxon>Alphaproteobacteria</taxon>
        <taxon>Maricaulales</taxon>
        <taxon>Maricaulaceae</taxon>
        <taxon>Hyphobacterium</taxon>
    </lineage>
</organism>
<dbReference type="Proteomes" id="UP001595379">
    <property type="component" value="Unassembled WGS sequence"/>
</dbReference>
<sequence length="316" mass="35739">MNGTGETHTKVVTEWSPEAKADFRQRVTVGRHNLHERPEFSDAALARLIDRHPRELTDFCTMGELADGKDSWRAGDPGDFGGEELLEAVRRGKLWINLRRAMTDDPELNPLFEGMISDLQRLKPGYRPLNFESGILISSPTAQVFLHSDVSETVLWHVRGKKRIRIYPATEPYVSDAHMEAILHHEQTEDLPFDPRWDADCEAVDLEPGMFTSWPLHGPHRVQNLDGLNVSVTMEVVTTDSLVKNNVLYANGVMRRKFGWTPKSAKTTGPGALMKLGLSKLAKTMWKEDKPMPKSERTFDIDPDAPTGFRERRKAG</sequence>
<reference evidence="4" key="1">
    <citation type="journal article" date="2019" name="Int. J. Syst. Evol. Microbiol.">
        <title>The Global Catalogue of Microorganisms (GCM) 10K type strain sequencing project: providing services to taxonomists for standard genome sequencing and annotation.</title>
        <authorList>
            <consortium name="The Broad Institute Genomics Platform"/>
            <consortium name="The Broad Institute Genome Sequencing Center for Infectious Disease"/>
            <person name="Wu L."/>
            <person name="Ma J."/>
        </authorList>
    </citation>
    <scope>NUCLEOTIDE SEQUENCE [LARGE SCALE GENOMIC DNA]</scope>
    <source>
        <strain evidence="4">KCTC 52487</strain>
    </source>
</reference>
<accession>A0ABV6ZTW6</accession>
<evidence type="ECO:0000313" key="3">
    <source>
        <dbReference type="EMBL" id="MFC2924851.1"/>
    </source>
</evidence>
<comment type="caution">
    <text evidence="3">The sequence shown here is derived from an EMBL/GenBank/DDBJ whole genome shotgun (WGS) entry which is preliminary data.</text>
</comment>
<proteinExistence type="predicted"/>
<feature type="region of interest" description="Disordered" evidence="1">
    <location>
        <begin position="288"/>
        <end position="316"/>
    </location>
</feature>
<dbReference type="Gene3D" id="2.60.120.650">
    <property type="entry name" value="Cupin"/>
    <property type="match status" value="1"/>
</dbReference>
<feature type="compositionally biased region" description="Basic and acidic residues" evidence="1">
    <location>
        <begin position="288"/>
        <end position="300"/>
    </location>
</feature>
<dbReference type="EMBL" id="JBHRSV010000001">
    <property type="protein sequence ID" value="MFC2924851.1"/>
    <property type="molecule type" value="Genomic_DNA"/>
</dbReference>
<gene>
    <name evidence="3" type="ORF">ACFOOR_01890</name>
</gene>
<name>A0ABV6ZTW6_9PROT</name>
<evidence type="ECO:0000259" key="2">
    <source>
        <dbReference type="PROSITE" id="PS51184"/>
    </source>
</evidence>
<evidence type="ECO:0000313" key="4">
    <source>
        <dbReference type="Proteomes" id="UP001595379"/>
    </source>
</evidence>
<dbReference type="RefSeq" id="WP_343163444.1">
    <property type="nucleotide sequence ID" value="NZ_JBHRSV010000001.1"/>
</dbReference>
<evidence type="ECO:0000256" key="1">
    <source>
        <dbReference type="SAM" id="MobiDB-lite"/>
    </source>
</evidence>
<dbReference type="InterPro" id="IPR003347">
    <property type="entry name" value="JmjC_dom"/>
</dbReference>